<evidence type="ECO:0000313" key="2">
    <source>
        <dbReference type="Proteomes" id="UP000094285"/>
    </source>
</evidence>
<organism evidence="1 2">
    <name type="scientific">Suhomyces tanzawaensis NRRL Y-17324</name>
    <dbReference type="NCBI Taxonomy" id="984487"/>
    <lineage>
        <taxon>Eukaryota</taxon>
        <taxon>Fungi</taxon>
        <taxon>Dikarya</taxon>
        <taxon>Ascomycota</taxon>
        <taxon>Saccharomycotina</taxon>
        <taxon>Pichiomycetes</taxon>
        <taxon>Debaryomycetaceae</taxon>
        <taxon>Suhomyces</taxon>
    </lineage>
</organism>
<gene>
    <name evidence="1" type="ORF">CANTADRAFT_92516</name>
</gene>
<name>A0A1E4SAV4_9ASCO</name>
<dbReference type="AlphaFoldDB" id="A0A1E4SAV4"/>
<dbReference type="Proteomes" id="UP000094285">
    <property type="component" value="Unassembled WGS sequence"/>
</dbReference>
<dbReference type="RefSeq" id="XP_020061753.1">
    <property type="nucleotide sequence ID" value="XM_020211955.1"/>
</dbReference>
<evidence type="ECO:0000313" key="1">
    <source>
        <dbReference type="EMBL" id="ODV76631.1"/>
    </source>
</evidence>
<sequence length="99" mass="11229">MFPKPGLTRTQALQLGRAARASRIRMLSAPHSKKPMPDHQPQAEQTQTQTLLPHSVFYRQFSKPFAKICLLSIGTYYLLHGLWQVLDDNDPESGLVEKV</sequence>
<dbReference type="GeneID" id="30986091"/>
<keyword evidence="2" id="KW-1185">Reference proteome</keyword>
<protein>
    <submittedName>
        <fullName evidence="1">Uncharacterized protein</fullName>
    </submittedName>
</protein>
<proteinExistence type="predicted"/>
<dbReference type="EMBL" id="KV453918">
    <property type="protein sequence ID" value="ODV76631.1"/>
    <property type="molecule type" value="Genomic_DNA"/>
</dbReference>
<accession>A0A1E4SAV4</accession>
<dbReference type="OrthoDB" id="4067558at2759"/>
<reference evidence="2" key="1">
    <citation type="submission" date="2016-05" db="EMBL/GenBank/DDBJ databases">
        <title>Comparative genomics of biotechnologically important yeasts.</title>
        <authorList>
            <consortium name="DOE Joint Genome Institute"/>
            <person name="Riley R."/>
            <person name="Haridas S."/>
            <person name="Wolfe K.H."/>
            <person name="Lopes M.R."/>
            <person name="Hittinger C.T."/>
            <person name="Goker M."/>
            <person name="Salamov A."/>
            <person name="Wisecaver J."/>
            <person name="Long T.M."/>
            <person name="Aerts A.L."/>
            <person name="Barry K."/>
            <person name="Choi C."/>
            <person name="Clum A."/>
            <person name="Coughlan A.Y."/>
            <person name="Deshpande S."/>
            <person name="Douglass A.P."/>
            <person name="Hanson S.J."/>
            <person name="Klenk H.-P."/>
            <person name="Labutti K."/>
            <person name="Lapidus A."/>
            <person name="Lindquist E."/>
            <person name="Lipzen A."/>
            <person name="Meier-Kolthoff J.P."/>
            <person name="Ohm R.A."/>
            <person name="Otillar R.P."/>
            <person name="Pangilinan J."/>
            <person name="Peng Y."/>
            <person name="Rokas A."/>
            <person name="Rosa C.A."/>
            <person name="Scheuner C."/>
            <person name="Sibirny A.A."/>
            <person name="Slot J.C."/>
            <person name="Stielow J.B."/>
            <person name="Sun H."/>
            <person name="Kurtzman C.P."/>
            <person name="Blackwell M."/>
            <person name="Grigoriev I.V."/>
            <person name="Jeffries T.W."/>
        </authorList>
    </citation>
    <scope>NUCLEOTIDE SEQUENCE [LARGE SCALE GENOMIC DNA]</scope>
    <source>
        <strain evidence="2">NRRL Y-17324</strain>
    </source>
</reference>